<name>A0A6P8GY01_CLUHA</name>
<evidence type="ECO:0000256" key="2">
    <source>
        <dbReference type="SAM" id="MobiDB-lite"/>
    </source>
</evidence>
<dbReference type="KEGG" id="char:105899704"/>
<dbReference type="GeneID" id="105899704"/>
<gene>
    <name evidence="5" type="primary">LOC105899704</name>
</gene>
<feature type="coiled-coil region" evidence="1">
    <location>
        <begin position="42"/>
        <end position="69"/>
    </location>
</feature>
<proteinExistence type="predicted"/>
<dbReference type="OrthoDB" id="416119at2759"/>
<dbReference type="PANTHER" id="PTHR19446">
    <property type="entry name" value="REVERSE TRANSCRIPTASES"/>
    <property type="match status" value="1"/>
</dbReference>
<evidence type="ECO:0000313" key="4">
    <source>
        <dbReference type="Proteomes" id="UP000515152"/>
    </source>
</evidence>
<dbReference type="SUPFAM" id="SSF56672">
    <property type="entry name" value="DNA/RNA polymerases"/>
    <property type="match status" value="1"/>
</dbReference>
<dbReference type="CDD" id="cd01650">
    <property type="entry name" value="RT_nLTR_like"/>
    <property type="match status" value="1"/>
</dbReference>
<feature type="domain" description="Reverse transcriptase" evidence="3">
    <location>
        <begin position="217"/>
        <end position="481"/>
    </location>
</feature>
<dbReference type="InterPro" id="IPR000477">
    <property type="entry name" value="RT_dom"/>
</dbReference>
<dbReference type="InterPro" id="IPR043502">
    <property type="entry name" value="DNA/RNA_pol_sf"/>
</dbReference>
<protein>
    <submittedName>
        <fullName evidence="5">Uncharacterized protein LOC105899704</fullName>
    </submittedName>
</protein>
<dbReference type="Proteomes" id="UP000515152">
    <property type="component" value="Chromosome 2"/>
</dbReference>
<organism evidence="4 5">
    <name type="scientific">Clupea harengus</name>
    <name type="common">Atlantic herring</name>
    <dbReference type="NCBI Taxonomy" id="7950"/>
    <lineage>
        <taxon>Eukaryota</taxon>
        <taxon>Metazoa</taxon>
        <taxon>Chordata</taxon>
        <taxon>Craniata</taxon>
        <taxon>Vertebrata</taxon>
        <taxon>Euteleostomi</taxon>
        <taxon>Actinopterygii</taxon>
        <taxon>Neopterygii</taxon>
        <taxon>Teleostei</taxon>
        <taxon>Clupei</taxon>
        <taxon>Clupeiformes</taxon>
        <taxon>Clupeoidei</taxon>
        <taxon>Clupeidae</taxon>
        <taxon>Clupea</taxon>
    </lineage>
</organism>
<dbReference type="AlphaFoldDB" id="A0A6P8GY01"/>
<evidence type="ECO:0000256" key="1">
    <source>
        <dbReference type="SAM" id="Coils"/>
    </source>
</evidence>
<dbReference type="Pfam" id="PF00078">
    <property type="entry name" value="RVT_1"/>
    <property type="match status" value="1"/>
</dbReference>
<evidence type="ECO:0000259" key="3">
    <source>
        <dbReference type="PROSITE" id="PS50878"/>
    </source>
</evidence>
<dbReference type="PROSITE" id="PS50878">
    <property type="entry name" value="RT_POL"/>
    <property type="match status" value="1"/>
</dbReference>
<accession>A0A6P8GY01</accession>
<sequence length="979" mass="111384">MQTISKGDIDSRLHSMTSIIISYAAERFGYDEKGKPRAPYTKNRRAAQIQQLRHELRTLKKQHKSAREDQKEPLAELRNILRKKLMTLRRAEGHRRRRKERARKRTAFLSNPFGFVKKLLGDKRSGHLSCSQEEVDQFLSNTLSDPQRDQALGPQKALIEPPPPKVDFNPREPSLKEVQEVVKRARSASAPGPSSVPYIVYKRCPALLSHLWKILRVIWRRGRVANQWRCAEGVWIPKEENSKTIEQFRTISLLSVEGKIFFSILSRRLTEFILQNEYVDTSVQKGGIPGVPGCLEHTGVVTQLIREARESKGDLAVLWLDLTNAYGSIPHSLVEIALQKHHVPSNIRVLILDYYNNFRMRVTSGSTTSNWHRLEKGIITGCTISVTLFTLAMNMVAKSAEVECRGPKTKSGTRQPPIRAFMDDLTITTSSVPGTRWILQGLEKLIAWARMSFKPSKSRSLVLKKGRVVDRFRFTLAGDTIPSISEQPVKSLGKVFDASLKDANSIKKTINDLEEWLRKVDKSGLPGRFRAWIYQHAVLPRILWPLLVYEVPMTAVESMERRISSHLRRWLGLPRSLSSAALYGSSNILQLPFSGLKEEFMVSRTREALLYRDSKDPKVSAAGIEVRTGRKWKAGEALEVAESRLRQRELVGNVARGRAGLGYFPSIQVRKAIGKDRRLLLQEEVRAGVEEERASRMVSLRQQGAWTKWESVQQRRVTWDNILRADYYRVRFLIQTVYDGLPSPANLHVWGKIETPSCGLCSGRGSLEHILSSCPKALADGRYRWRHDQVLKAVAEIVASAITTSKQRRPKSINFVKAGEKRTPQSRTTTGLLASAADWQLKVDLGKQLRFPEHIASTRLRPDMVIFSNSTKQVIMMELTVPWEERMDEAQERKRAKYQELTEECRRQGWITRCEPIEVGCRGFAGQSLCRVLTKLGILGLCKKRAIKSTIDAAERATKWLWLKREAQWSNAAGMQAGD</sequence>
<reference evidence="5" key="1">
    <citation type="submission" date="2025-08" db="UniProtKB">
        <authorList>
            <consortium name="RefSeq"/>
        </authorList>
    </citation>
    <scope>IDENTIFICATION</scope>
</reference>
<keyword evidence="1" id="KW-0175">Coiled coil</keyword>
<keyword evidence="4" id="KW-1185">Reference proteome</keyword>
<feature type="region of interest" description="Disordered" evidence="2">
    <location>
        <begin position="143"/>
        <end position="171"/>
    </location>
</feature>
<dbReference type="RefSeq" id="XP_031439650.1">
    <property type="nucleotide sequence ID" value="XM_031583790.1"/>
</dbReference>
<evidence type="ECO:0000313" key="5">
    <source>
        <dbReference type="RefSeq" id="XP_031439650.1"/>
    </source>
</evidence>